<evidence type="ECO:0000256" key="6">
    <source>
        <dbReference type="SAM" id="Phobius"/>
    </source>
</evidence>
<organism evidence="8 9">
    <name type="scientific">Fusarium longipes</name>
    <dbReference type="NCBI Taxonomy" id="694270"/>
    <lineage>
        <taxon>Eukaryota</taxon>
        <taxon>Fungi</taxon>
        <taxon>Dikarya</taxon>
        <taxon>Ascomycota</taxon>
        <taxon>Pezizomycotina</taxon>
        <taxon>Sordariomycetes</taxon>
        <taxon>Hypocreomycetidae</taxon>
        <taxon>Hypocreales</taxon>
        <taxon>Nectriaceae</taxon>
        <taxon>Fusarium</taxon>
    </lineage>
</organism>
<evidence type="ECO:0000256" key="1">
    <source>
        <dbReference type="ARBA" id="ARBA00004141"/>
    </source>
</evidence>
<dbReference type="InterPro" id="IPR052337">
    <property type="entry name" value="SAT4-like"/>
</dbReference>
<evidence type="ECO:0000256" key="4">
    <source>
        <dbReference type="ARBA" id="ARBA00023136"/>
    </source>
</evidence>
<dbReference type="Proteomes" id="UP000266234">
    <property type="component" value="Unassembled WGS sequence"/>
</dbReference>
<keyword evidence="4 6" id="KW-0472">Membrane</keyword>
<evidence type="ECO:0000256" key="3">
    <source>
        <dbReference type="ARBA" id="ARBA00022989"/>
    </source>
</evidence>
<evidence type="ECO:0000313" key="9">
    <source>
        <dbReference type="Proteomes" id="UP000266234"/>
    </source>
</evidence>
<dbReference type="PANTHER" id="PTHR33048">
    <property type="entry name" value="PTH11-LIKE INTEGRAL MEMBRANE PROTEIN (AFU_ORTHOLOGUE AFUA_5G11245)"/>
    <property type="match status" value="1"/>
</dbReference>
<keyword evidence="2 6" id="KW-0812">Transmembrane</keyword>
<evidence type="ECO:0000259" key="7">
    <source>
        <dbReference type="Pfam" id="PF20684"/>
    </source>
</evidence>
<gene>
    <name evidence="8" type="ORF">FLONG3_7799</name>
</gene>
<accession>A0A395SAH2</accession>
<feature type="transmembrane region" description="Helical" evidence="6">
    <location>
        <begin position="214"/>
        <end position="234"/>
    </location>
</feature>
<dbReference type="Pfam" id="PF20684">
    <property type="entry name" value="Fung_rhodopsin"/>
    <property type="match status" value="1"/>
</dbReference>
<dbReference type="InterPro" id="IPR049326">
    <property type="entry name" value="Rhodopsin_dom_fungi"/>
</dbReference>
<dbReference type="OrthoDB" id="3648173at2759"/>
<proteinExistence type="inferred from homology"/>
<feature type="transmembrane region" description="Helical" evidence="6">
    <location>
        <begin position="178"/>
        <end position="202"/>
    </location>
</feature>
<feature type="transmembrane region" description="Helical" evidence="6">
    <location>
        <begin position="58"/>
        <end position="77"/>
    </location>
</feature>
<sequence length="404" mass="44864">MYLRWPDVRPRAEEDTATGSRSLEIRAVLATFAVLSATAVALRTWIRLKVLRSFGWDDGMMVVAQVLALGAAVAIGLENKYGLGYHTWEQESSAYVPYMKSFYASIIVYNVAICLVKIGILLQYRRVFAIQVIQLLTFYGTALMVVWTIVIAFLNILICVPVAKFWNAELPGTCLDPLLIWYIMAGYNLATDIAIFCLPLPVIKSLNLPRKQKVMLFAIFSLGFFTCVISIYRIQTLRTAAATKDPNWDNVDAAIWSFLEVTIAIIAACLPTLRPIFSKLMPKMFASSYNRSNRASRYTQPRVSLFLANQPRTRTGQLSKVFTDDASTLSDDTSPISPKDRVLTSSHNAAVHVSIRAGNEKLNDDDVAPACKGGGITAKTVITQSVLEEESWDSSRPSCSNKSF</sequence>
<comment type="subcellular location">
    <subcellularLocation>
        <location evidence="1">Membrane</location>
        <topology evidence="1">Multi-pass membrane protein</topology>
    </subcellularLocation>
</comment>
<feature type="domain" description="Rhodopsin" evidence="7">
    <location>
        <begin position="42"/>
        <end position="279"/>
    </location>
</feature>
<dbReference type="GO" id="GO:0016020">
    <property type="term" value="C:membrane"/>
    <property type="evidence" value="ECO:0007669"/>
    <property type="project" value="UniProtKB-SubCell"/>
</dbReference>
<comment type="similarity">
    <text evidence="5">Belongs to the SAT4 family.</text>
</comment>
<feature type="transmembrane region" description="Helical" evidence="6">
    <location>
        <begin position="136"/>
        <end position="158"/>
    </location>
</feature>
<comment type="caution">
    <text evidence="8">The sequence shown here is derived from an EMBL/GenBank/DDBJ whole genome shotgun (WGS) entry which is preliminary data.</text>
</comment>
<evidence type="ECO:0000256" key="2">
    <source>
        <dbReference type="ARBA" id="ARBA00022692"/>
    </source>
</evidence>
<evidence type="ECO:0000256" key="5">
    <source>
        <dbReference type="ARBA" id="ARBA00038359"/>
    </source>
</evidence>
<keyword evidence="9" id="KW-1185">Reference proteome</keyword>
<feature type="transmembrane region" description="Helical" evidence="6">
    <location>
        <begin position="102"/>
        <end position="124"/>
    </location>
</feature>
<dbReference type="PANTHER" id="PTHR33048:SF47">
    <property type="entry name" value="INTEGRAL MEMBRANE PROTEIN-RELATED"/>
    <property type="match status" value="1"/>
</dbReference>
<protein>
    <submittedName>
        <fullName evidence="8">Integral membrane</fullName>
    </submittedName>
</protein>
<dbReference type="AlphaFoldDB" id="A0A395SAH2"/>
<dbReference type="STRING" id="694270.A0A395SAH2"/>
<dbReference type="EMBL" id="PXOG01000183">
    <property type="protein sequence ID" value="RGP69403.1"/>
    <property type="molecule type" value="Genomic_DNA"/>
</dbReference>
<feature type="transmembrane region" description="Helical" evidence="6">
    <location>
        <begin position="25"/>
        <end position="46"/>
    </location>
</feature>
<reference evidence="8 9" key="1">
    <citation type="journal article" date="2018" name="PLoS Pathog.">
        <title>Evolution of structural diversity of trichothecenes, a family of toxins produced by plant pathogenic and entomopathogenic fungi.</title>
        <authorList>
            <person name="Proctor R.H."/>
            <person name="McCormick S.P."/>
            <person name="Kim H.S."/>
            <person name="Cardoza R.E."/>
            <person name="Stanley A.M."/>
            <person name="Lindo L."/>
            <person name="Kelly A."/>
            <person name="Brown D.W."/>
            <person name="Lee T."/>
            <person name="Vaughan M.M."/>
            <person name="Alexander N.J."/>
            <person name="Busman M."/>
            <person name="Gutierrez S."/>
        </authorList>
    </citation>
    <scope>NUCLEOTIDE SEQUENCE [LARGE SCALE GENOMIC DNA]</scope>
    <source>
        <strain evidence="8 9">NRRL 20695</strain>
    </source>
</reference>
<feature type="transmembrane region" description="Helical" evidence="6">
    <location>
        <begin position="254"/>
        <end position="273"/>
    </location>
</feature>
<keyword evidence="3 6" id="KW-1133">Transmembrane helix</keyword>
<evidence type="ECO:0000313" key="8">
    <source>
        <dbReference type="EMBL" id="RGP69403.1"/>
    </source>
</evidence>
<name>A0A395SAH2_9HYPO</name>